<keyword evidence="1" id="KW-0479">Metal-binding</keyword>
<dbReference type="InterPro" id="IPR013083">
    <property type="entry name" value="Znf_RING/FYVE/PHD"/>
</dbReference>
<organism evidence="4 5">
    <name type="scientific">Seiridium cardinale</name>
    <dbReference type="NCBI Taxonomy" id="138064"/>
    <lineage>
        <taxon>Eukaryota</taxon>
        <taxon>Fungi</taxon>
        <taxon>Dikarya</taxon>
        <taxon>Ascomycota</taxon>
        <taxon>Pezizomycotina</taxon>
        <taxon>Sordariomycetes</taxon>
        <taxon>Xylariomycetidae</taxon>
        <taxon>Amphisphaeriales</taxon>
        <taxon>Sporocadaceae</taxon>
        <taxon>Seiridium</taxon>
    </lineage>
</organism>
<keyword evidence="1" id="KW-0862">Zinc</keyword>
<dbReference type="InterPro" id="IPR001841">
    <property type="entry name" value="Znf_RING"/>
</dbReference>
<proteinExistence type="predicted"/>
<dbReference type="EMBL" id="JARVKM010000017">
    <property type="protein sequence ID" value="KAK9778122.1"/>
    <property type="molecule type" value="Genomic_DNA"/>
</dbReference>
<feature type="domain" description="RING-type" evidence="3">
    <location>
        <begin position="88"/>
        <end position="131"/>
    </location>
</feature>
<evidence type="ECO:0000259" key="3">
    <source>
        <dbReference type="PROSITE" id="PS50089"/>
    </source>
</evidence>
<feature type="region of interest" description="Disordered" evidence="2">
    <location>
        <begin position="56"/>
        <end position="81"/>
    </location>
</feature>
<keyword evidence="5" id="KW-1185">Reference proteome</keyword>
<evidence type="ECO:0000313" key="5">
    <source>
        <dbReference type="Proteomes" id="UP001465668"/>
    </source>
</evidence>
<keyword evidence="1" id="KW-0863">Zinc-finger</keyword>
<dbReference type="Gene3D" id="3.30.40.10">
    <property type="entry name" value="Zinc/RING finger domain, C3HC4 (zinc finger)"/>
    <property type="match status" value="1"/>
</dbReference>
<feature type="compositionally biased region" description="Polar residues" evidence="2">
    <location>
        <begin position="68"/>
        <end position="81"/>
    </location>
</feature>
<dbReference type="SUPFAM" id="SSF57850">
    <property type="entry name" value="RING/U-box"/>
    <property type="match status" value="1"/>
</dbReference>
<evidence type="ECO:0000256" key="2">
    <source>
        <dbReference type="SAM" id="MobiDB-lite"/>
    </source>
</evidence>
<dbReference type="Pfam" id="PF13639">
    <property type="entry name" value="zf-RING_2"/>
    <property type="match status" value="1"/>
</dbReference>
<comment type="caution">
    <text evidence="4">The sequence shown here is derived from an EMBL/GenBank/DDBJ whole genome shotgun (WGS) entry which is preliminary data.</text>
</comment>
<gene>
    <name evidence="4" type="ORF">SCAR479_05092</name>
</gene>
<name>A0ABR2XWG8_9PEZI</name>
<protein>
    <recommendedName>
        <fullName evidence="3">RING-type domain-containing protein</fullName>
    </recommendedName>
</protein>
<accession>A0ABR2XWG8</accession>
<evidence type="ECO:0000313" key="4">
    <source>
        <dbReference type="EMBL" id="KAK9778122.1"/>
    </source>
</evidence>
<dbReference type="Proteomes" id="UP001465668">
    <property type="component" value="Unassembled WGS sequence"/>
</dbReference>
<evidence type="ECO:0000256" key="1">
    <source>
        <dbReference type="PROSITE-ProRule" id="PRU00175"/>
    </source>
</evidence>
<reference evidence="4 5" key="1">
    <citation type="submission" date="2024-02" db="EMBL/GenBank/DDBJ databases">
        <title>First draft genome assembly of two strains of Seiridium cardinale.</title>
        <authorList>
            <person name="Emiliani G."/>
            <person name="Scali E."/>
        </authorList>
    </citation>
    <scope>NUCLEOTIDE SEQUENCE [LARGE SCALE GENOMIC DNA]</scope>
    <source>
        <strain evidence="4 5">BM-138-000479</strain>
    </source>
</reference>
<dbReference type="SMART" id="SM00184">
    <property type="entry name" value="RING"/>
    <property type="match status" value="1"/>
</dbReference>
<sequence length="581" mass="66798">MDLTLDPVSQADIFWNWFQRTKDFYLIFDANPRPFRNPGCTAEGWLWQVSSSPTQRMMTTSDGHETETFSGTDENDHGTSQTNMKRGCGICREDKSIPQARIELPCGHELDVLCLRGWVTTSTNQDCPMCRRSLKHTCGHILDLGGLTHRGLTSTAVLASHLEGPCYEDCPGAFDPNSIAQWVSTYPTDITARPPPPVIKWLAGNIKVPVEVLQFVRGLETDNSNERLLRPDVTPASDHHFREWFVRDFLYKLRTPVFPFWMHHLDGSSSFGLACRHSGSLVLWCTELATNKHGSVVPGMPSWVESDPLYGIAYGPRPPDSAQLGKLSWVLARISWLGDRERRMMDVENRALYLLSEARRLIETAKLKIRSVWSRSDTTSSDTAFSGKMANIIALIAQVDAHLQKYEKDQPVWERIRRRAKRPLVTAEELEMREHYVVQVRRIHKLASMLEAETTSQTVGQYRWYHECHIYGVRQWEEYQARFVRTHETVGGLERWDIILRVMASFLALRKMRGEWNESWQAWRGDRRPDFEVAPLRLPETPAVEAPPDDLVETMLAEPHDCYILKSVEDWTAAYPVEFWI</sequence>
<dbReference type="PROSITE" id="PS50089">
    <property type="entry name" value="ZF_RING_2"/>
    <property type="match status" value="1"/>
</dbReference>
<dbReference type="CDD" id="cd16448">
    <property type="entry name" value="RING-H2"/>
    <property type="match status" value="1"/>
</dbReference>